<name>A0ABV6DCH4_9HYPH</name>
<sequence length="83" mass="9263">MARTAAGLAARRYRRVMRPRFSIGQDAFLKRQSASGIAVPRVRPIVRRGVFARRPQMKLLLPILLAAAFLSLIFIIAGMMLAL</sequence>
<dbReference type="Proteomes" id="UP001589755">
    <property type="component" value="Unassembled WGS sequence"/>
</dbReference>
<organism evidence="2 3">
    <name type="scientific">Chelativorans intermedius</name>
    <dbReference type="NCBI Taxonomy" id="515947"/>
    <lineage>
        <taxon>Bacteria</taxon>
        <taxon>Pseudomonadati</taxon>
        <taxon>Pseudomonadota</taxon>
        <taxon>Alphaproteobacteria</taxon>
        <taxon>Hyphomicrobiales</taxon>
        <taxon>Phyllobacteriaceae</taxon>
        <taxon>Chelativorans</taxon>
    </lineage>
</organism>
<gene>
    <name evidence="2" type="ORF">ACFFJ2_18305</name>
</gene>
<evidence type="ECO:0000313" key="2">
    <source>
        <dbReference type="EMBL" id="MFC0210355.1"/>
    </source>
</evidence>
<dbReference type="RefSeq" id="WP_261522676.1">
    <property type="nucleotide sequence ID" value="NZ_JAODNW010000036.1"/>
</dbReference>
<comment type="caution">
    <text evidence="2">The sequence shown here is derived from an EMBL/GenBank/DDBJ whole genome shotgun (WGS) entry which is preliminary data.</text>
</comment>
<keyword evidence="1" id="KW-1133">Transmembrane helix</keyword>
<dbReference type="EMBL" id="JBHLXD010000049">
    <property type="protein sequence ID" value="MFC0210355.1"/>
    <property type="molecule type" value="Genomic_DNA"/>
</dbReference>
<proteinExistence type="predicted"/>
<accession>A0ABV6DCH4</accession>
<feature type="transmembrane region" description="Helical" evidence="1">
    <location>
        <begin position="59"/>
        <end position="82"/>
    </location>
</feature>
<protein>
    <submittedName>
        <fullName evidence="2">Uncharacterized protein</fullName>
    </submittedName>
</protein>
<keyword evidence="1" id="KW-0812">Transmembrane</keyword>
<evidence type="ECO:0000313" key="3">
    <source>
        <dbReference type="Proteomes" id="UP001589755"/>
    </source>
</evidence>
<keyword evidence="3" id="KW-1185">Reference proteome</keyword>
<evidence type="ECO:0000256" key="1">
    <source>
        <dbReference type="SAM" id="Phobius"/>
    </source>
</evidence>
<keyword evidence="1" id="KW-0472">Membrane</keyword>
<reference evidence="2 3" key="1">
    <citation type="submission" date="2024-09" db="EMBL/GenBank/DDBJ databases">
        <authorList>
            <person name="Sun Q."/>
            <person name="Mori K."/>
        </authorList>
    </citation>
    <scope>NUCLEOTIDE SEQUENCE [LARGE SCALE GENOMIC DNA]</scope>
    <source>
        <strain evidence="2 3">CCM 8543</strain>
    </source>
</reference>